<reference evidence="1 2" key="1">
    <citation type="submission" date="2017-07" db="EMBL/GenBank/DDBJ databases">
        <title>Draft genome of Ochrobactrum lupini type strain LUP21.</title>
        <authorList>
            <person name="Krzyzanowska D.M."/>
            <person name="Jafra S."/>
        </authorList>
    </citation>
    <scope>NUCLEOTIDE SEQUENCE [LARGE SCALE GENOMIC DNA]</scope>
    <source>
        <strain evidence="1 2">LUP21</strain>
    </source>
</reference>
<organism evidence="1 2">
    <name type="scientific">Brucella lupini</name>
    <dbReference type="NCBI Taxonomy" id="255457"/>
    <lineage>
        <taxon>Bacteria</taxon>
        <taxon>Pseudomonadati</taxon>
        <taxon>Pseudomonadota</taxon>
        <taxon>Alphaproteobacteria</taxon>
        <taxon>Hyphomicrobiales</taxon>
        <taxon>Brucellaceae</taxon>
        <taxon>Brucella/Ochrobactrum group</taxon>
        <taxon>Brucella</taxon>
    </lineage>
</organism>
<protein>
    <submittedName>
        <fullName evidence="1">Uncharacterized protein</fullName>
    </submittedName>
</protein>
<evidence type="ECO:0000313" key="1">
    <source>
        <dbReference type="EMBL" id="OYR32949.1"/>
    </source>
</evidence>
<name>A0A256H0R9_9HYPH</name>
<dbReference type="Proteomes" id="UP000216363">
    <property type="component" value="Unassembled WGS sequence"/>
</dbReference>
<proteinExistence type="predicted"/>
<dbReference type="EMBL" id="NNRN01000004">
    <property type="protein sequence ID" value="OYR32949.1"/>
    <property type="molecule type" value="Genomic_DNA"/>
</dbReference>
<gene>
    <name evidence="1" type="ORF">CES86_5338</name>
</gene>
<dbReference type="AlphaFoldDB" id="A0A256H0R9"/>
<evidence type="ECO:0000313" key="2">
    <source>
        <dbReference type="Proteomes" id="UP000216363"/>
    </source>
</evidence>
<accession>A0A256H0R9</accession>
<sequence length="52" mass="5985">MNLIELSHAIIYPASFVSCQHLLLGAWIDVVSQIMNFVKILRNRFSCSNDIY</sequence>
<comment type="caution">
    <text evidence="1">The sequence shown here is derived from an EMBL/GenBank/DDBJ whole genome shotgun (WGS) entry which is preliminary data.</text>
</comment>